<proteinExistence type="predicted"/>
<sequence>MHSLESRNNSHFLQAAQVIASGIRAVLLRTSALQPVENKHCELVVLIFSAISITIYVKDVDGEHWQDSYSKPYIYLLVSHGLMYRKFMAEYKVEQAVQAPSSSRSASQSPSFTQSGDARRRAARCRHLLSTSISLSWTTINLSASASTMTIRLVLFDAFSTLLVPRLPVYVQYAQTFEPYLGPLDPDALKRSFKIDKPAYQSGAEGWWGEVIRRTAIGAGADPAAVDKSLGQIVPRLLKRFGSREGYRLFDDTLPCLKQLHAMNIRTGLVSNTDVRMRAVLEDLQVLPLLDPVLLSEEQGVEKPSAEMFRRARERAGVQLGEIVHVGDELKADYYGAKAFGVSALLLRRPGPDGEGEMKEEDEDLTTVDVVPSLLQVVEWVKERNRR</sequence>
<organism evidence="1 2">
    <name type="scientific">Phlebia brevispora</name>
    <dbReference type="NCBI Taxonomy" id="194682"/>
    <lineage>
        <taxon>Eukaryota</taxon>
        <taxon>Fungi</taxon>
        <taxon>Dikarya</taxon>
        <taxon>Basidiomycota</taxon>
        <taxon>Agaricomycotina</taxon>
        <taxon>Agaricomycetes</taxon>
        <taxon>Polyporales</taxon>
        <taxon>Meruliaceae</taxon>
        <taxon>Phlebia</taxon>
    </lineage>
</organism>
<comment type="caution">
    <text evidence="1">The sequence shown here is derived from an EMBL/GenBank/DDBJ whole genome shotgun (WGS) entry which is preliminary data.</text>
</comment>
<name>A0ACC1T4H4_9APHY</name>
<evidence type="ECO:0000313" key="2">
    <source>
        <dbReference type="Proteomes" id="UP001148662"/>
    </source>
</evidence>
<dbReference type="Proteomes" id="UP001148662">
    <property type="component" value="Unassembled WGS sequence"/>
</dbReference>
<accession>A0ACC1T4H4</accession>
<gene>
    <name evidence="1" type="ORF">NM688_g3796</name>
</gene>
<evidence type="ECO:0000313" key="1">
    <source>
        <dbReference type="EMBL" id="KAJ3553103.1"/>
    </source>
</evidence>
<keyword evidence="2" id="KW-1185">Reference proteome</keyword>
<dbReference type="EMBL" id="JANHOG010000578">
    <property type="protein sequence ID" value="KAJ3553103.1"/>
    <property type="molecule type" value="Genomic_DNA"/>
</dbReference>
<reference evidence="1" key="1">
    <citation type="submission" date="2022-07" db="EMBL/GenBank/DDBJ databases">
        <title>Genome Sequence of Phlebia brevispora.</title>
        <authorList>
            <person name="Buettner E."/>
        </authorList>
    </citation>
    <scope>NUCLEOTIDE SEQUENCE</scope>
    <source>
        <strain evidence="1">MPL23</strain>
    </source>
</reference>
<protein>
    <submittedName>
        <fullName evidence="1">Uncharacterized protein</fullName>
    </submittedName>
</protein>